<proteinExistence type="predicted"/>
<dbReference type="EMBL" id="OZ034821">
    <property type="protein sequence ID" value="CAL1408315.1"/>
    <property type="molecule type" value="Genomic_DNA"/>
</dbReference>
<dbReference type="AlphaFoldDB" id="A0AAV2GC44"/>
<organism evidence="2 3">
    <name type="scientific">Linum trigynum</name>
    <dbReference type="NCBI Taxonomy" id="586398"/>
    <lineage>
        <taxon>Eukaryota</taxon>
        <taxon>Viridiplantae</taxon>
        <taxon>Streptophyta</taxon>
        <taxon>Embryophyta</taxon>
        <taxon>Tracheophyta</taxon>
        <taxon>Spermatophyta</taxon>
        <taxon>Magnoliopsida</taxon>
        <taxon>eudicotyledons</taxon>
        <taxon>Gunneridae</taxon>
        <taxon>Pentapetalae</taxon>
        <taxon>rosids</taxon>
        <taxon>fabids</taxon>
        <taxon>Malpighiales</taxon>
        <taxon>Linaceae</taxon>
        <taxon>Linum</taxon>
    </lineage>
</organism>
<protein>
    <submittedName>
        <fullName evidence="2">Uncharacterized protein</fullName>
    </submittedName>
</protein>
<reference evidence="2 3" key="1">
    <citation type="submission" date="2024-04" db="EMBL/GenBank/DDBJ databases">
        <authorList>
            <person name="Fracassetti M."/>
        </authorList>
    </citation>
    <scope>NUCLEOTIDE SEQUENCE [LARGE SCALE GENOMIC DNA]</scope>
</reference>
<feature type="compositionally biased region" description="Polar residues" evidence="1">
    <location>
        <begin position="69"/>
        <end position="94"/>
    </location>
</feature>
<evidence type="ECO:0000313" key="2">
    <source>
        <dbReference type="EMBL" id="CAL1408315.1"/>
    </source>
</evidence>
<gene>
    <name evidence="2" type="ORF">LTRI10_LOCUS47922</name>
</gene>
<evidence type="ECO:0000313" key="3">
    <source>
        <dbReference type="Proteomes" id="UP001497516"/>
    </source>
</evidence>
<accession>A0AAV2GC44</accession>
<feature type="region of interest" description="Disordered" evidence="1">
    <location>
        <begin position="60"/>
        <end position="94"/>
    </location>
</feature>
<keyword evidence="3" id="KW-1185">Reference proteome</keyword>
<evidence type="ECO:0000256" key="1">
    <source>
        <dbReference type="SAM" id="MobiDB-lite"/>
    </source>
</evidence>
<dbReference type="Proteomes" id="UP001497516">
    <property type="component" value="Chromosome 8"/>
</dbReference>
<name>A0AAV2GC44_9ROSI</name>
<sequence length="94" mass="10316">MEEHISMLSFNRYGPRAARQCSRSPLAVTVRRWSTSNTVNPTATLISQVVVVAAAHLVHRRRRDHVATGDQSESPDLTLPMSNPSPSTPSLHAT</sequence>